<dbReference type="EMBL" id="BAQD01000148">
    <property type="protein sequence ID" value="GBQ09067.1"/>
    <property type="molecule type" value="Genomic_DNA"/>
</dbReference>
<keyword evidence="2" id="KW-1185">Reference proteome</keyword>
<dbReference type="Proteomes" id="UP001062901">
    <property type="component" value="Unassembled WGS sequence"/>
</dbReference>
<reference evidence="1" key="1">
    <citation type="submission" date="2013-04" db="EMBL/GenBank/DDBJ databases">
        <title>The genome sequencing project of 58 acetic acid bacteria.</title>
        <authorList>
            <person name="Okamoto-Kainuma A."/>
            <person name="Ishikawa M."/>
            <person name="Umino S."/>
            <person name="Koizumi Y."/>
            <person name="Shiwa Y."/>
            <person name="Yoshikawa H."/>
            <person name="Matsutani M."/>
            <person name="Matsushita K."/>
        </authorList>
    </citation>
    <scope>NUCLEOTIDE SEQUENCE</scope>
    <source>
        <strain evidence="1">DSM 15669</strain>
    </source>
</reference>
<organism evidence="1 2">
    <name type="scientific">Saccharibacter floricola DSM 15669</name>
    <dbReference type="NCBI Taxonomy" id="1123227"/>
    <lineage>
        <taxon>Bacteria</taxon>
        <taxon>Pseudomonadati</taxon>
        <taxon>Pseudomonadota</taxon>
        <taxon>Alphaproteobacteria</taxon>
        <taxon>Acetobacterales</taxon>
        <taxon>Acetobacteraceae</taxon>
        <taxon>Saccharibacter</taxon>
    </lineage>
</organism>
<sequence>MLKHANRKAVSNVRDRELDQQYGLWIRAYEEAGRYRSRGQVAEADRTMRLVPNIENEIALLGGEFPQQEARS</sequence>
<comment type="caution">
    <text evidence="1">The sequence shown here is derived from an EMBL/GenBank/DDBJ whole genome shotgun (WGS) entry which is preliminary data.</text>
</comment>
<accession>A0ABQ0P1G4</accession>
<evidence type="ECO:0000313" key="1">
    <source>
        <dbReference type="EMBL" id="GBQ09067.1"/>
    </source>
</evidence>
<gene>
    <name evidence="1" type="ORF">AA15669_2042</name>
</gene>
<protein>
    <submittedName>
        <fullName evidence="1">Uncharacterized protein</fullName>
    </submittedName>
</protein>
<evidence type="ECO:0000313" key="2">
    <source>
        <dbReference type="Proteomes" id="UP001062901"/>
    </source>
</evidence>
<name>A0ABQ0P1G4_9PROT</name>
<proteinExistence type="predicted"/>
<dbReference type="RefSeq" id="WP_040920954.1">
    <property type="nucleotide sequence ID" value="NZ_BAQD01000148.1"/>
</dbReference>